<reference evidence="2" key="2">
    <citation type="submission" date="2020-06" db="EMBL/GenBank/DDBJ databases">
        <title>Helianthus annuus Genome sequencing and assembly Release 2.</title>
        <authorList>
            <person name="Gouzy J."/>
            <person name="Langlade N."/>
            <person name="Munos S."/>
        </authorList>
    </citation>
    <scope>NUCLEOTIDE SEQUENCE</scope>
    <source>
        <tissue evidence="2">Leaves</tissue>
    </source>
</reference>
<evidence type="ECO:0000313" key="3">
    <source>
        <dbReference type="Proteomes" id="UP000215914"/>
    </source>
</evidence>
<feature type="signal peptide" evidence="1">
    <location>
        <begin position="1"/>
        <end position="22"/>
    </location>
</feature>
<name>A0A9K3DLT4_HELAN</name>
<sequence length="145" mass="16752">MKSSPICCLIAAFLIAFDAATAVFRPTDLAAVMEYSRIVRRSPVGVLEMPKKTYDIYQQRLDFDWKTYGNKVDCGVFVMRHMESWFDVTVDKWDSGFPLAHWPKKATLTQLRKKYTVKLVTSSINKRRDRIMAEVVEYGKAFKLG</sequence>
<keyword evidence="3" id="KW-1185">Reference proteome</keyword>
<feature type="chain" id="PRO_5039952472" description="Ulp1 protease family, C-terminal catalytic domain-containing protein" evidence="1">
    <location>
        <begin position="23"/>
        <end position="145"/>
    </location>
</feature>
<organism evidence="2 3">
    <name type="scientific">Helianthus annuus</name>
    <name type="common">Common sunflower</name>
    <dbReference type="NCBI Taxonomy" id="4232"/>
    <lineage>
        <taxon>Eukaryota</taxon>
        <taxon>Viridiplantae</taxon>
        <taxon>Streptophyta</taxon>
        <taxon>Embryophyta</taxon>
        <taxon>Tracheophyta</taxon>
        <taxon>Spermatophyta</taxon>
        <taxon>Magnoliopsida</taxon>
        <taxon>eudicotyledons</taxon>
        <taxon>Gunneridae</taxon>
        <taxon>Pentapetalae</taxon>
        <taxon>asterids</taxon>
        <taxon>campanulids</taxon>
        <taxon>Asterales</taxon>
        <taxon>Asteraceae</taxon>
        <taxon>Asteroideae</taxon>
        <taxon>Heliantheae alliance</taxon>
        <taxon>Heliantheae</taxon>
        <taxon>Helianthus</taxon>
    </lineage>
</organism>
<accession>A0A9K3DLT4</accession>
<evidence type="ECO:0000256" key="1">
    <source>
        <dbReference type="SAM" id="SignalP"/>
    </source>
</evidence>
<gene>
    <name evidence="2" type="ORF">HanXRQr2_Chr17g0813791</name>
</gene>
<dbReference type="Gramene" id="mRNA:HanXRQr2_Chr17g0813791">
    <property type="protein sequence ID" value="mRNA:HanXRQr2_Chr17g0813791"/>
    <property type="gene ID" value="HanXRQr2_Chr17g0813791"/>
</dbReference>
<reference evidence="2" key="1">
    <citation type="journal article" date="2017" name="Nature">
        <title>The sunflower genome provides insights into oil metabolism, flowering and Asterid evolution.</title>
        <authorList>
            <person name="Badouin H."/>
            <person name="Gouzy J."/>
            <person name="Grassa C.J."/>
            <person name="Murat F."/>
            <person name="Staton S.E."/>
            <person name="Cottret L."/>
            <person name="Lelandais-Briere C."/>
            <person name="Owens G.L."/>
            <person name="Carrere S."/>
            <person name="Mayjonade B."/>
            <person name="Legrand L."/>
            <person name="Gill N."/>
            <person name="Kane N.C."/>
            <person name="Bowers J.E."/>
            <person name="Hubner S."/>
            <person name="Bellec A."/>
            <person name="Berard A."/>
            <person name="Berges H."/>
            <person name="Blanchet N."/>
            <person name="Boniface M.C."/>
            <person name="Brunel D."/>
            <person name="Catrice O."/>
            <person name="Chaidir N."/>
            <person name="Claudel C."/>
            <person name="Donnadieu C."/>
            <person name="Faraut T."/>
            <person name="Fievet G."/>
            <person name="Helmstetter N."/>
            <person name="King M."/>
            <person name="Knapp S.J."/>
            <person name="Lai Z."/>
            <person name="Le Paslier M.C."/>
            <person name="Lippi Y."/>
            <person name="Lorenzon L."/>
            <person name="Mandel J.R."/>
            <person name="Marage G."/>
            <person name="Marchand G."/>
            <person name="Marquand E."/>
            <person name="Bret-Mestries E."/>
            <person name="Morien E."/>
            <person name="Nambeesan S."/>
            <person name="Nguyen T."/>
            <person name="Pegot-Espagnet P."/>
            <person name="Pouilly N."/>
            <person name="Raftis F."/>
            <person name="Sallet E."/>
            <person name="Schiex T."/>
            <person name="Thomas J."/>
            <person name="Vandecasteele C."/>
            <person name="Vares D."/>
            <person name="Vear F."/>
            <person name="Vautrin S."/>
            <person name="Crespi M."/>
            <person name="Mangin B."/>
            <person name="Burke J.M."/>
            <person name="Salse J."/>
            <person name="Munos S."/>
            <person name="Vincourt P."/>
            <person name="Rieseberg L.H."/>
            <person name="Langlade N.B."/>
        </authorList>
    </citation>
    <scope>NUCLEOTIDE SEQUENCE</scope>
    <source>
        <tissue evidence="2">Leaves</tissue>
    </source>
</reference>
<dbReference type="AlphaFoldDB" id="A0A9K3DLT4"/>
<dbReference type="EMBL" id="MNCJ02000332">
    <property type="protein sequence ID" value="KAF5756366.1"/>
    <property type="molecule type" value="Genomic_DNA"/>
</dbReference>
<evidence type="ECO:0000313" key="2">
    <source>
        <dbReference type="EMBL" id="KAF5756366.1"/>
    </source>
</evidence>
<dbReference type="Proteomes" id="UP000215914">
    <property type="component" value="Unassembled WGS sequence"/>
</dbReference>
<evidence type="ECO:0008006" key="4">
    <source>
        <dbReference type="Google" id="ProtNLM"/>
    </source>
</evidence>
<proteinExistence type="predicted"/>
<protein>
    <recommendedName>
        <fullName evidence="4">Ulp1 protease family, C-terminal catalytic domain-containing protein</fullName>
    </recommendedName>
</protein>
<comment type="caution">
    <text evidence="2">The sequence shown here is derived from an EMBL/GenBank/DDBJ whole genome shotgun (WGS) entry which is preliminary data.</text>
</comment>
<keyword evidence="1" id="KW-0732">Signal</keyword>